<sequence>MKTVKIIKANKGSGYFEGDVVEVSNIENISKYNEIELISEVKKEPKQVKRKTANDSKTK</sequence>
<protein>
    <submittedName>
        <fullName evidence="1">Uncharacterized protein</fullName>
    </submittedName>
</protein>
<proteinExistence type="predicted"/>
<dbReference type="AlphaFoldDB" id="A0A951J0E9"/>
<gene>
    <name evidence="1" type="ORF">EGN73_14875</name>
</gene>
<dbReference type="RefSeq" id="WP_219291493.1">
    <property type="nucleotide sequence ID" value="NZ_RPHB01000007.1"/>
</dbReference>
<dbReference type="Proteomes" id="UP000727490">
    <property type="component" value="Unassembled WGS sequence"/>
</dbReference>
<comment type="caution">
    <text evidence="1">The sequence shown here is derived from an EMBL/GenBank/DDBJ whole genome shotgun (WGS) entry which is preliminary data.</text>
</comment>
<evidence type="ECO:0000313" key="2">
    <source>
        <dbReference type="Proteomes" id="UP000727490"/>
    </source>
</evidence>
<reference evidence="1 2" key="1">
    <citation type="journal article" date="2020" name="Syst. Appl. Microbiol.">
        <title>Arthrospiribacter ruber gen. nov., sp. nov., a novel bacterium isolated from Arthrospira cultures.</title>
        <authorList>
            <person name="Waleron M."/>
            <person name="Misztak A."/>
            <person name="Waleron M.M."/>
            <person name="Furmaniak M."/>
            <person name="Mrozik A."/>
            <person name="Waleron K."/>
        </authorList>
    </citation>
    <scope>NUCLEOTIDE SEQUENCE [LARGE SCALE GENOMIC DNA]</scope>
    <source>
        <strain evidence="1 2">DPMB0001</strain>
    </source>
</reference>
<dbReference type="EMBL" id="RPHB01000007">
    <property type="protein sequence ID" value="MBW3469082.1"/>
    <property type="molecule type" value="Genomic_DNA"/>
</dbReference>
<accession>A0A951J0E9</accession>
<organism evidence="1 2">
    <name type="scientific">Arthrospiribacter ruber</name>
    <dbReference type="NCBI Taxonomy" id="2487934"/>
    <lineage>
        <taxon>Bacteria</taxon>
        <taxon>Pseudomonadati</taxon>
        <taxon>Bacteroidota</taxon>
        <taxon>Cytophagia</taxon>
        <taxon>Cytophagales</taxon>
        <taxon>Cyclobacteriaceae</taxon>
        <taxon>Arthrospiribacter</taxon>
    </lineage>
</organism>
<keyword evidence="2" id="KW-1185">Reference proteome</keyword>
<evidence type="ECO:0000313" key="1">
    <source>
        <dbReference type="EMBL" id="MBW3469082.1"/>
    </source>
</evidence>
<name>A0A951J0E9_9BACT</name>